<evidence type="ECO:0000313" key="1">
    <source>
        <dbReference type="EMBL" id="PWW73877.1"/>
    </source>
</evidence>
<reference evidence="1 2" key="1">
    <citation type="submission" date="2018-03" db="EMBL/GenBank/DDBJ databases">
        <title>Genomes of Pezizomycetes fungi and the evolution of truffles.</title>
        <authorList>
            <person name="Murat C."/>
            <person name="Payen T."/>
            <person name="Noel B."/>
            <person name="Kuo A."/>
            <person name="Martin F.M."/>
        </authorList>
    </citation>
    <scope>NUCLEOTIDE SEQUENCE [LARGE SCALE GENOMIC DNA]</scope>
    <source>
        <strain evidence="1">091103-1</strain>
    </source>
</reference>
<sequence>LEIGYVLKQFRRALGVVMRKLRKEDYGKPESYRVIDLLDVWGKVLERIVKVKLGKRKGREWIKVKGETVQGSPLSPILFMMILGGVMEEVRKEEVDGMKMVAVVDDVDFMIGGGNRKEVEERMRKMEKGIRRGLEKWEMMLKLLGNGGRGARVEVLRNVFRMVVLQTLMYRMETFWDGQVEMRKILQVWINRGLRKILGAVRTTPVDAMLGEMGMKRVEWELEKKVARWGYRLARGKENGKLAEEVKEKIEDPGGVYEGGIIGRLLRGLKENKLEGERCEVESERMGKIKWKVNISGGKEEGIKR</sequence>
<feature type="non-terminal residue" evidence="1">
    <location>
        <position position="1"/>
    </location>
</feature>
<dbReference type="AlphaFoldDB" id="A0A317SJF9"/>
<evidence type="ECO:0008006" key="3">
    <source>
        <dbReference type="Google" id="ProtNLM"/>
    </source>
</evidence>
<proteinExistence type="predicted"/>
<dbReference type="OrthoDB" id="412006at2759"/>
<accession>A0A317SJF9</accession>
<comment type="caution">
    <text evidence="1">The sequence shown here is derived from an EMBL/GenBank/DDBJ whole genome shotgun (WGS) entry which is preliminary data.</text>
</comment>
<dbReference type="EMBL" id="PYWC01000072">
    <property type="protein sequence ID" value="PWW73877.1"/>
    <property type="molecule type" value="Genomic_DNA"/>
</dbReference>
<evidence type="ECO:0000313" key="2">
    <source>
        <dbReference type="Proteomes" id="UP000246991"/>
    </source>
</evidence>
<protein>
    <recommendedName>
        <fullName evidence="3">Reverse transcriptase domain-containing protein</fullName>
    </recommendedName>
</protein>
<dbReference type="PANTHER" id="PTHR33481:SF1">
    <property type="entry name" value="ENDONUCLEASE_EXONUCLEASE_PHOSPHATASE DOMAIN-CONTAINING PROTEIN-RELATED"/>
    <property type="match status" value="1"/>
</dbReference>
<dbReference type="PANTHER" id="PTHR33481">
    <property type="entry name" value="REVERSE TRANSCRIPTASE"/>
    <property type="match status" value="1"/>
</dbReference>
<dbReference type="Proteomes" id="UP000246991">
    <property type="component" value="Unassembled WGS sequence"/>
</dbReference>
<keyword evidence="2" id="KW-1185">Reference proteome</keyword>
<gene>
    <name evidence="1" type="ORF">C7212DRAFT_213715</name>
</gene>
<organism evidence="1 2">
    <name type="scientific">Tuber magnatum</name>
    <name type="common">white Piedmont truffle</name>
    <dbReference type="NCBI Taxonomy" id="42249"/>
    <lineage>
        <taxon>Eukaryota</taxon>
        <taxon>Fungi</taxon>
        <taxon>Dikarya</taxon>
        <taxon>Ascomycota</taxon>
        <taxon>Pezizomycotina</taxon>
        <taxon>Pezizomycetes</taxon>
        <taxon>Pezizales</taxon>
        <taxon>Tuberaceae</taxon>
        <taxon>Tuber</taxon>
    </lineage>
</organism>
<name>A0A317SJF9_9PEZI</name>